<organism evidence="2 3">
    <name type="scientific">Novosphingobium pentaromativorans</name>
    <dbReference type="NCBI Taxonomy" id="205844"/>
    <lineage>
        <taxon>Bacteria</taxon>
        <taxon>Pseudomonadati</taxon>
        <taxon>Pseudomonadota</taxon>
        <taxon>Alphaproteobacteria</taxon>
        <taxon>Sphingomonadales</taxon>
        <taxon>Sphingomonadaceae</taxon>
        <taxon>Novosphingobium</taxon>
    </lineage>
</organism>
<name>A0A2W5NV76_9SPHN</name>
<keyword evidence="1" id="KW-0472">Membrane</keyword>
<evidence type="ECO:0000256" key="1">
    <source>
        <dbReference type="SAM" id="Phobius"/>
    </source>
</evidence>
<evidence type="ECO:0000313" key="2">
    <source>
        <dbReference type="EMBL" id="PZQ57502.1"/>
    </source>
</evidence>
<dbReference type="Proteomes" id="UP000249082">
    <property type="component" value="Unassembled WGS sequence"/>
</dbReference>
<dbReference type="EMBL" id="QFPX01000001">
    <property type="protein sequence ID" value="PZQ57502.1"/>
    <property type="molecule type" value="Genomic_DNA"/>
</dbReference>
<feature type="transmembrane region" description="Helical" evidence="1">
    <location>
        <begin position="68"/>
        <end position="87"/>
    </location>
</feature>
<keyword evidence="1" id="KW-0812">Transmembrane</keyword>
<evidence type="ECO:0000313" key="3">
    <source>
        <dbReference type="Proteomes" id="UP000249082"/>
    </source>
</evidence>
<proteinExistence type="predicted"/>
<protein>
    <submittedName>
        <fullName evidence="2">Uncharacterized protein</fullName>
    </submittedName>
</protein>
<comment type="caution">
    <text evidence="2">The sequence shown here is derived from an EMBL/GenBank/DDBJ whole genome shotgun (WGS) entry which is preliminary data.</text>
</comment>
<gene>
    <name evidence="2" type="ORF">DI555_00795</name>
</gene>
<sequence>MRWPEILALSVNGAYALFSLAGVINLIRLHLYQGNAPEPVLVSLFALLTLLWIANIARVLCPMRTNSLLQAMLNGLAIIPGLFGLLFGFIDPAGWFAAIAILPPPLVYLLARRRLKES</sequence>
<dbReference type="AlphaFoldDB" id="A0A2W5NV76"/>
<keyword evidence="1" id="KW-1133">Transmembrane helix</keyword>
<feature type="transmembrane region" description="Helical" evidence="1">
    <location>
        <begin position="93"/>
        <end position="111"/>
    </location>
</feature>
<reference evidence="2 3" key="1">
    <citation type="submission" date="2017-08" db="EMBL/GenBank/DDBJ databases">
        <title>Infants hospitalized years apart are colonized by the same room-sourced microbial strains.</title>
        <authorList>
            <person name="Brooks B."/>
            <person name="Olm M.R."/>
            <person name="Firek B.A."/>
            <person name="Baker R."/>
            <person name="Thomas B.C."/>
            <person name="Morowitz M.J."/>
            <person name="Banfield J.F."/>
        </authorList>
    </citation>
    <scope>NUCLEOTIDE SEQUENCE [LARGE SCALE GENOMIC DNA]</scope>
    <source>
        <strain evidence="2">S2_005_002_R2_33</strain>
    </source>
</reference>
<feature type="transmembrane region" description="Helical" evidence="1">
    <location>
        <begin position="7"/>
        <end position="28"/>
    </location>
</feature>
<accession>A0A2W5NV76</accession>
<feature type="transmembrane region" description="Helical" evidence="1">
    <location>
        <begin position="40"/>
        <end position="61"/>
    </location>
</feature>